<feature type="transmembrane region" description="Helical" evidence="1">
    <location>
        <begin position="7"/>
        <end position="28"/>
    </location>
</feature>
<dbReference type="InterPro" id="IPR012902">
    <property type="entry name" value="N_methyl_site"/>
</dbReference>
<reference evidence="2" key="1">
    <citation type="submission" date="2020-08" db="EMBL/GenBank/DDBJ databases">
        <title>Genomic insights into the carbon and energy metabolism of the first obligate autotrophic acetogenic bacterium Aceticella autotrophica gen. nov., sp. nov.</title>
        <authorList>
            <person name="Toshchakov S.V."/>
            <person name="Elcheninov A.G."/>
            <person name="Kublanov I.V."/>
            <person name="Frolov E.N."/>
            <person name="Lebedinsky A.V."/>
        </authorList>
    </citation>
    <scope>NUCLEOTIDE SEQUENCE</scope>
    <source>
        <strain evidence="2">3443-3Ac</strain>
    </source>
</reference>
<name>A0A975ATT3_9THEO</name>
<proteinExistence type="predicted"/>
<gene>
    <name evidence="2" type="ORF">ACETAC_06315</name>
</gene>
<keyword evidence="1" id="KW-0472">Membrane</keyword>
<dbReference type="EMBL" id="CP060096">
    <property type="protein sequence ID" value="QSZ26531.1"/>
    <property type="molecule type" value="Genomic_DNA"/>
</dbReference>
<protein>
    <submittedName>
        <fullName evidence="2">Prepilin-type N-terminal cleavage/methylation domain-containing protein</fullName>
    </submittedName>
</protein>
<keyword evidence="1" id="KW-0812">Transmembrane</keyword>
<dbReference type="NCBIfam" id="TIGR02532">
    <property type="entry name" value="IV_pilin_GFxxxE"/>
    <property type="match status" value="1"/>
</dbReference>
<dbReference type="Proteomes" id="UP000671913">
    <property type="component" value="Chromosome"/>
</dbReference>
<evidence type="ECO:0000313" key="3">
    <source>
        <dbReference type="Proteomes" id="UP000671913"/>
    </source>
</evidence>
<accession>A0A975ATT3</accession>
<evidence type="ECO:0000313" key="2">
    <source>
        <dbReference type="EMBL" id="QSZ26531.1"/>
    </source>
</evidence>
<keyword evidence="1" id="KW-1133">Transmembrane helix</keyword>
<evidence type="ECO:0000256" key="1">
    <source>
        <dbReference type="SAM" id="Phobius"/>
    </source>
</evidence>
<dbReference type="AlphaFoldDB" id="A0A975ATT3"/>
<dbReference type="Pfam" id="PF07963">
    <property type="entry name" value="N_methyl"/>
    <property type="match status" value="1"/>
</dbReference>
<dbReference type="RefSeq" id="WP_284679206.1">
    <property type="nucleotide sequence ID" value="NZ_CP060096.1"/>
</dbReference>
<organism evidence="2 3">
    <name type="scientific">Aceticella autotrophica</name>
    <dbReference type="NCBI Taxonomy" id="2755338"/>
    <lineage>
        <taxon>Bacteria</taxon>
        <taxon>Bacillati</taxon>
        <taxon>Bacillota</taxon>
        <taxon>Clostridia</taxon>
        <taxon>Thermoanaerobacterales</taxon>
        <taxon>Thermoanaerobacteraceae</taxon>
        <taxon>Aceticella</taxon>
    </lineage>
</organism>
<sequence length="163" mass="18702">MKLNNKGLTLIELITVLSIFSLFILISFPSTNFFKSSTSQFRLKILAYDVINDIRYIQQKSIFENESLNIELFEDNTGYFINKPGNLMNTRIKIKKLPKGMYIYKLIDKDNPFKDSINKKTIYFSNLGAPNGGCTIVLQNDLNRQINITILPATGRTMIKGDY</sequence>
<keyword evidence="3" id="KW-1185">Reference proteome</keyword>
<dbReference type="KEGG" id="aaut:ACETAC_06315"/>
<dbReference type="PROSITE" id="PS00409">
    <property type="entry name" value="PROKAR_NTER_METHYL"/>
    <property type="match status" value="1"/>
</dbReference>